<evidence type="ECO:0000256" key="4">
    <source>
        <dbReference type="ARBA" id="ARBA00022679"/>
    </source>
</evidence>
<evidence type="ECO:0000313" key="14">
    <source>
        <dbReference type="EMBL" id="KAF2461348.1"/>
    </source>
</evidence>
<keyword evidence="4" id="KW-0808">Transferase</keyword>
<evidence type="ECO:0000256" key="1">
    <source>
        <dbReference type="ARBA" id="ARBA00005189"/>
    </source>
</evidence>
<dbReference type="InterPro" id="IPR044608">
    <property type="entry name" value="Ect1/PCYT2"/>
</dbReference>
<sequence length="558" mass="63412">MPSEWIPKPGEWPIDPQEDVPIQDSRVWIDGCFDFSHHGHAGAMLQARRLGTELVVGVHSDEAILENKGPTVMTLDERMAAVCANRWTTFAVPRAPYVTSLPWISHYGCRYVVHGDDITSDAGGEDCYRFVKKAGRFKVVKRTPSISTTDLVGRMLLCTRSHFLRDFEACIAAVLPEIQHPSKDVTKEVIVEDAAMVKEPEPTAPEEDDAVVAERKRRGEEMMARFRDYATDQTGVQPGVEVWMWRGGEQDKHRRPSMSRRRTSGLSRRHSSGAGDSSRNNTQVSGEHDGSHHHHHHHHHTEHRHKHSSSKETNMPSELFSRMVEGKRPRPGQRIVYVDGGFDLFSSGHIEFLRLVTETEEKAAREQGWYEGDSLKAQLDELGEPYDPFYVVVGVHGDEVINRWKGVNYPVMNIFERALCALQCKYVHAMVLLAPYTPSDRFLKTFPFSNMAKQPEPPDVVYHGPTSFLPHPPTFDTYAAAKALGIYNEIPEHPYSHVNAGEIVNRILKGREAYEARQKKKGEKGMVEDAVKRREELEREAEAERERRRKEVEGQFGV</sequence>
<evidence type="ECO:0000256" key="12">
    <source>
        <dbReference type="SAM" id="MobiDB-lite"/>
    </source>
</evidence>
<dbReference type="Gene3D" id="3.40.50.620">
    <property type="entry name" value="HUPs"/>
    <property type="match status" value="2"/>
</dbReference>
<comment type="pathway">
    <text evidence="9">Phospholipid metabolism; phosphatidylethanolamine biosynthesis; phosphatidylethanolamine from ethanolamine: step 2/3.</text>
</comment>
<comment type="similarity">
    <text evidence="2">Belongs to the cytidylyltransferase family.</text>
</comment>
<dbReference type="OrthoDB" id="40021at2759"/>
<gene>
    <name evidence="14" type="ORF">BDY21DRAFT_383424</name>
</gene>
<evidence type="ECO:0000256" key="5">
    <source>
        <dbReference type="ARBA" id="ARBA00022695"/>
    </source>
</evidence>
<organism evidence="14 15">
    <name type="scientific">Lineolata rhizophorae</name>
    <dbReference type="NCBI Taxonomy" id="578093"/>
    <lineage>
        <taxon>Eukaryota</taxon>
        <taxon>Fungi</taxon>
        <taxon>Dikarya</taxon>
        <taxon>Ascomycota</taxon>
        <taxon>Pezizomycotina</taxon>
        <taxon>Dothideomycetes</taxon>
        <taxon>Dothideomycetes incertae sedis</taxon>
        <taxon>Lineolatales</taxon>
        <taxon>Lineolataceae</taxon>
        <taxon>Lineolata</taxon>
    </lineage>
</organism>
<dbReference type="EC" id="2.7.7.14" evidence="10"/>
<keyword evidence="5" id="KW-0548">Nucleotidyltransferase</keyword>
<accession>A0A6A6PBP8</accession>
<keyword evidence="15" id="KW-1185">Reference proteome</keyword>
<feature type="domain" description="Cytidyltransferase-like" evidence="13">
    <location>
        <begin position="29"/>
        <end position="152"/>
    </location>
</feature>
<proteinExistence type="inferred from homology"/>
<feature type="compositionally biased region" description="Basic residues" evidence="12">
    <location>
        <begin position="253"/>
        <end position="271"/>
    </location>
</feature>
<name>A0A6A6PBP8_9PEZI</name>
<dbReference type="GO" id="GO:0006646">
    <property type="term" value="P:phosphatidylethanolamine biosynthetic process"/>
    <property type="evidence" value="ECO:0007669"/>
    <property type="project" value="UniProtKB-UniPathway"/>
</dbReference>
<evidence type="ECO:0000256" key="9">
    <source>
        <dbReference type="ARBA" id="ARBA00024191"/>
    </source>
</evidence>
<dbReference type="InterPro" id="IPR041723">
    <property type="entry name" value="CCT"/>
</dbReference>
<dbReference type="AlphaFoldDB" id="A0A6A6PBP8"/>
<evidence type="ECO:0000256" key="8">
    <source>
        <dbReference type="ARBA" id="ARBA00023264"/>
    </source>
</evidence>
<dbReference type="InterPro" id="IPR014729">
    <property type="entry name" value="Rossmann-like_a/b/a_fold"/>
</dbReference>
<dbReference type="CDD" id="cd02174">
    <property type="entry name" value="CCT"/>
    <property type="match status" value="1"/>
</dbReference>
<evidence type="ECO:0000313" key="15">
    <source>
        <dbReference type="Proteomes" id="UP000799766"/>
    </source>
</evidence>
<keyword evidence="7" id="KW-0594">Phospholipid biosynthesis</keyword>
<dbReference type="SUPFAM" id="SSF52374">
    <property type="entry name" value="Nucleotidylyl transferase"/>
    <property type="match status" value="2"/>
</dbReference>
<evidence type="ECO:0000256" key="6">
    <source>
        <dbReference type="ARBA" id="ARBA00023098"/>
    </source>
</evidence>
<feature type="region of interest" description="Disordered" evidence="12">
    <location>
        <begin position="517"/>
        <end position="558"/>
    </location>
</feature>
<protein>
    <recommendedName>
        <fullName evidence="10">ethanolamine-phosphate cytidylyltransferase</fullName>
        <ecNumber evidence="10">2.7.7.14</ecNumber>
    </recommendedName>
    <alternativeName>
        <fullName evidence="11">CTP:phosphoethanolamine cytidylyltransferase</fullName>
    </alternativeName>
</protein>
<dbReference type="Proteomes" id="UP000799766">
    <property type="component" value="Unassembled WGS sequence"/>
</dbReference>
<dbReference type="GO" id="GO:0005737">
    <property type="term" value="C:cytoplasm"/>
    <property type="evidence" value="ECO:0007669"/>
    <property type="project" value="TreeGrafter"/>
</dbReference>
<evidence type="ECO:0000256" key="7">
    <source>
        <dbReference type="ARBA" id="ARBA00023209"/>
    </source>
</evidence>
<comment type="pathway">
    <text evidence="1">Lipid metabolism.</text>
</comment>
<feature type="region of interest" description="Disordered" evidence="12">
    <location>
        <begin position="247"/>
        <end position="315"/>
    </location>
</feature>
<dbReference type="InterPro" id="IPR004821">
    <property type="entry name" value="Cyt_trans-like"/>
</dbReference>
<reference evidence="14" key="1">
    <citation type="journal article" date="2020" name="Stud. Mycol.">
        <title>101 Dothideomycetes genomes: a test case for predicting lifestyles and emergence of pathogens.</title>
        <authorList>
            <person name="Haridas S."/>
            <person name="Albert R."/>
            <person name="Binder M."/>
            <person name="Bloem J."/>
            <person name="Labutti K."/>
            <person name="Salamov A."/>
            <person name="Andreopoulos B."/>
            <person name="Baker S."/>
            <person name="Barry K."/>
            <person name="Bills G."/>
            <person name="Bluhm B."/>
            <person name="Cannon C."/>
            <person name="Castanera R."/>
            <person name="Culley D."/>
            <person name="Daum C."/>
            <person name="Ezra D."/>
            <person name="Gonzalez J."/>
            <person name="Henrissat B."/>
            <person name="Kuo A."/>
            <person name="Liang C."/>
            <person name="Lipzen A."/>
            <person name="Lutzoni F."/>
            <person name="Magnuson J."/>
            <person name="Mondo S."/>
            <person name="Nolan M."/>
            <person name="Ohm R."/>
            <person name="Pangilinan J."/>
            <person name="Park H.-J."/>
            <person name="Ramirez L."/>
            <person name="Alfaro M."/>
            <person name="Sun H."/>
            <person name="Tritt A."/>
            <person name="Yoshinaga Y."/>
            <person name="Zwiers L.-H."/>
            <person name="Turgeon B."/>
            <person name="Goodwin S."/>
            <person name="Spatafora J."/>
            <person name="Crous P."/>
            <person name="Grigoriev I."/>
        </authorList>
    </citation>
    <scope>NUCLEOTIDE SEQUENCE</scope>
    <source>
        <strain evidence="14">ATCC 16933</strain>
    </source>
</reference>
<feature type="compositionally biased region" description="Basic residues" evidence="12">
    <location>
        <begin position="291"/>
        <end position="308"/>
    </location>
</feature>
<evidence type="ECO:0000256" key="3">
    <source>
        <dbReference type="ARBA" id="ARBA00022516"/>
    </source>
</evidence>
<dbReference type="Pfam" id="PF01467">
    <property type="entry name" value="CTP_transf_like"/>
    <property type="match status" value="1"/>
</dbReference>
<evidence type="ECO:0000256" key="2">
    <source>
        <dbReference type="ARBA" id="ARBA00010101"/>
    </source>
</evidence>
<dbReference type="PANTHER" id="PTHR45780:SF2">
    <property type="entry name" value="ETHANOLAMINE-PHOSPHATE CYTIDYLYLTRANSFERASE"/>
    <property type="match status" value="1"/>
</dbReference>
<dbReference type="NCBIfam" id="TIGR00125">
    <property type="entry name" value="cyt_tran_rel"/>
    <property type="match status" value="1"/>
</dbReference>
<dbReference type="PANTHER" id="PTHR45780">
    <property type="entry name" value="ETHANOLAMINE-PHOSPHATE CYTIDYLYLTRANSFERASE"/>
    <property type="match status" value="1"/>
</dbReference>
<dbReference type="EMBL" id="MU001671">
    <property type="protein sequence ID" value="KAF2461348.1"/>
    <property type="molecule type" value="Genomic_DNA"/>
</dbReference>
<dbReference type="UniPathway" id="UPA00558">
    <property type="reaction ID" value="UER00742"/>
</dbReference>
<keyword evidence="6" id="KW-0443">Lipid metabolism</keyword>
<keyword evidence="8" id="KW-1208">Phospholipid metabolism</keyword>
<evidence type="ECO:0000256" key="10">
    <source>
        <dbReference type="ARBA" id="ARBA00024221"/>
    </source>
</evidence>
<evidence type="ECO:0000259" key="13">
    <source>
        <dbReference type="Pfam" id="PF01467"/>
    </source>
</evidence>
<evidence type="ECO:0000256" key="11">
    <source>
        <dbReference type="ARBA" id="ARBA00031473"/>
    </source>
</evidence>
<feature type="compositionally biased region" description="Polar residues" evidence="12">
    <location>
        <begin position="274"/>
        <end position="285"/>
    </location>
</feature>
<keyword evidence="3" id="KW-0444">Lipid biosynthesis</keyword>
<dbReference type="GO" id="GO:0004306">
    <property type="term" value="F:ethanolamine-phosphate cytidylyltransferase activity"/>
    <property type="evidence" value="ECO:0007669"/>
    <property type="project" value="UniProtKB-EC"/>
</dbReference>